<evidence type="ECO:0000259" key="3">
    <source>
        <dbReference type="Pfam" id="PF13476"/>
    </source>
</evidence>
<sequence length="864" mass="99732">MLRFLVLGDWHYSSKTPWSRIDDFKDTRQKKTKEIMEIANKYKIDAFLEMGDFLNSDRLSEQELASLAKDFKFSQLNNKILQMKTGETTFREIEQDLKSSIPVIGTIGNHELIGNEISSLEETSLNVLISCGAITIATKENPVIFKDKEGFSLAITGAPYTHNIDGEDKSAYIVNKKLGDFHIHLVHGYLMPKSYGKKFKHTVVSQIAHTKADLTINGHDHTGYDEIDINGKKFINPGSPFRLSAELKEINRMPKVILIEVDKNGINLKPIFLSCAKKGSEVLSREKIAKKEKKLEKIEDVKSLMNKAELAKGIDIVDIVKNIAKNKNIDDSIRDQAVNNIVENIKLMKVPFSSKGKYTITELEIINFACFKHAVFEFSEGLNVVSGVSGQGKSAVLRAIREVYDCYIKNPRNHILSGEDFFKITLYLSNGFVISRIVENNEDKNGNKRKGKNGYEIFDPNKGCIEYFNTKAITTVQEILGFNKVKLSEKSSVDVNFINQGDPWFFVGKNMSSTDKAKLVGSLYGTQYGDVVVKEMTSNIKKINMKKNVIEKEVSELEERKESYNYVFKLEENIYKVESILNEIKLKKELIEKLSKFSLELIEKERSISELEKKVLKLTENKEKITDMFELLTNKFFKIKILEEKSAELTKVLKLGTELRGKVEELKEIDKAPLLMSNLKDSYEKIGLEEKKLYEYKKIESEKTNIYKKYKYLKKQYNVLLDIEKQINKIEDLKSINETIKEKSKKLKDIYILEEEFKNIKNRIDKFNSIRYKLNDIEDIELKLSNLKEQKEKIKIIEKQKEELNIIFNQGKEMKHNIEQKKEYLINKIEIYKKLLLEVETCPICHAKIDKIVVNSIINNLINF</sequence>
<gene>
    <name evidence="4" type="ORF">KRM00_003737</name>
</gene>
<dbReference type="AlphaFoldDB" id="A0AAN5VPR2"/>
<evidence type="ECO:0000256" key="1">
    <source>
        <dbReference type="SAM" id="Coils"/>
    </source>
</evidence>
<dbReference type="EMBL" id="DAEPXK010000064">
    <property type="protein sequence ID" value="HBH1544193.1"/>
    <property type="molecule type" value="Genomic_DNA"/>
</dbReference>
<proteinExistence type="predicted"/>
<comment type="caution">
    <text evidence="4">The sequence shown here is derived from an EMBL/GenBank/DDBJ whole genome shotgun (WGS) entry which is preliminary data.</text>
</comment>
<feature type="domain" description="Rad50/SbcC-type AAA" evidence="3">
    <location>
        <begin position="362"/>
        <end position="633"/>
    </location>
</feature>
<evidence type="ECO:0000313" key="5">
    <source>
        <dbReference type="Proteomes" id="UP000878956"/>
    </source>
</evidence>
<feature type="domain" description="Calcineurin-like phosphoesterase" evidence="2">
    <location>
        <begin position="2"/>
        <end position="222"/>
    </location>
</feature>
<dbReference type="Gene3D" id="3.40.50.300">
    <property type="entry name" value="P-loop containing nucleotide triphosphate hydrolases"/>
    <property type="match status" value="1"/>
</dbReference>
<reference evidence="4" key="2">
    <citation type="submission" date="2021-06" db="EMBL/GenBank/DDBJ databases">
        <authorList>
            <consortium name="NCBI Pathogen Detection Project"/>
        </authorList>
    </citation>
    <scope>NUCLEOTIDE SEQUENCE</scope>
    <source>
        <strain evidence="4">HN1000</strain>
    </source>
</reference>
<name>A0AAN5VPR2_CLODI</name>
<feature type="coiled-coil region" evidence="1">
    <location>
        <begin position="594"/>
        <end position="628"/>
    </location>
</feature>
<dbReference type="Proteomes" id="UP000878956">
    <property type="component" value="Unassembled WGS sequence"/>
</dbReference>
<evidence type="ECO:0000313" key="4">
    <source>
        <dbReference type="EMBL" id="HBH1544193.1"/>
    </source>
</evidence>
<dbReference type="GO" id="GO:0006302">
    <property type="term" value="P:double-strand break repair"/>
    <property type="evidence" value="ECO:0007669"/>
    <property type="project" value="InterPro"/>
</dbReference>
<dbReference type="SUPFAM" id="SSF52540">
    <property type="entry name" value="P-loop containing nucleoside triphosphate hydrolases"/>
    <property type="match status" value="1"/>
</dbReference>
<dbReference type="GO" id="GO:0016887">
    <property type="term" value="F:ATP hydrolysis activity"/>
    <property type="evidence" value="ECO:0007669"/>
    <property type="project" value="InterPro"/>
</dbReference>
<protein>
    <submittedName>
        <fullName evidence="4">Metallophosphoesterase</fullName>
    </submittedName>
</protein>
<dbReference type="InterPro" id="IPR027417">
    <property type="entry name" value="P-loop_NTPase"/>
</dbReference>
<organism evidence="4 5">
    <name type="scientific">Clostridioides difficile</name>
    <name type="common">Peptoclostridium difficile</name>
    <dbReference type="NCBI Taxonomy" id="1496"/>
    <lineage>
        <taxon>Bacteria</taxon>
        <taxon>Bacillati</taxon>
        <taxon>Bacillota</taxon>
        <taxon>Clostridia</taxon>
        <taxon>Peptostreptococcales</taxon>
        <taxon>Peptostreptococcaceae</taxon>
        <taxon>Clostridioides</taxon>
    </lineage>
</organism>
<dbReference type="Gene3D" id="3.60.21.10">
    <property type="match status" value="1"/>
</dbReference>
<accession>A0AAN5VPR2</accession>
<reference evidence="4" key="1">
    <citation type="journal article" date="2018" name="Genome Biol.">
        <title>SKESA: strategic k-mer extension for scrupulous assemblies.</title>
        <authorList>
            <person name="Souvorov A."/>
            <person name="Agarwala R."/>
            <person name="Lipman D.J."/>
        </authorList>
    </citation>
    <scope>NUCLEOTIDE SEQUENCE</scope>
    <source>
        <strain evidence="4">HN1000</strain>
    </source>
</reference>
<keyword evidence="1" id="KW-0175">Coiled coil</keyword>
<dbReference type="Pfam" id="PF13476">
    <property type="entry name" value="AAA_23"/>
    <property type="match status" value="1"/>
</dbReference>
<dbReference type="InterPro" id="IPR038729">
    <property type="entry name" value="Rad50/SbcC_AAA"/>
</dbReference>
<feature type="coiled-coil region" evidence="1">
    <location>
        <begin position="723"/>
        <end position="807"/>
    </location>
</feature>
<dbReference type="Pfam" id="PF00149">
    <property type="entry name" value="Metallophos"/>
    <property type="match status" value="1"/>
</dbReference>
<dbReference type="SUPFAM" id="SSF56300">
    <property type="entry name" value="Metallo-dependent phosphatases"/>
    <property type="match status" value="1"/>
</dbReference>
<dbReference type="RefSeq" id="WP_009899584.1">
    <property type="nucleotide sequence ID" value="NZ_FUQT01000003.1"/>
</dbReference>
<dbReference type="InterPro" id="IPR004843">
    <property type="entry name" value="Calcineurin-like_PHP"/>
</dbReference>
<evidence type="ECO:0000259" key="2">
    <source>
        <dbReference type="Pfam" id="PF00149"/>
    </source>
</evidence>
<dbReference type="InterPro" id="IPR029052">
    <property type="entry name" value="Metallo-depent_PP-like"/>
</dbReference>
<feature type="coiled-coil region" evidence="1">
    <location>
        <begin position="533"/>
        <end position="567"/>
    </location>
</feature>